<proteinExistence type="predicted"/>
<dbReference type="HOGENOM" id="CLU_2985643_0_0_2"/>
<sequence length="57" mass="6309">MLSPDVLNDTLVEVLIEMKTNSRPSSTTSVRTCFRIRADVQYVATTYATPESASADR</sequence>
<reference evidence="1 2" key="1">
    <citation type="journal article" date="2013" name="PLoS ONE">
        <title>Assembly-driven community genomics of a hypersaline microbial ecosystem.</title>
        <authorList>
            <person name="Podell S."/>
            <person name="Ugalde J.A."/>
            <person name="Narasingarao P."/>
            <person name="Banfield J.F."/>
            <person name="Heidelberg K.B."/>
            <person name="Allen E.E."/>
        </authorList>
    </citation>
    <scope>NUCLEOTIDE SEQUENCE [LARGE SCALE GENOMIC DNA]</scope>
    <source>
        <strain evidence="2">J07HQW2</strain>
    </source>
</reference>
<dbReference type="EMBL" id="KE356561">
    <property type="protein sequence ID" value="ERG95231.1"/>
    <property type="molecule type" value="Genomic_DNA"/>
</dbReference>
<organism evidence="1 2">
    <name type="scientific">Haloquadratum walsbyi J07HQW2</name>
    <dbReference type="NCBI Taxonomy" id="1238425"/>
    <lineage>
        <taxon>Archaea</taxon>
        <taxon>Methanobacteriati</taxon>
        <taxon>Methanobacteriota</taxon>
        <taxon>Stenosarchaea group</taxon>
        <taxon>Halobacteria</taxon>
        <taxon>Halobacteriales</taxon>
        <taxon>Haloferacaceae</taxon>
        <taxon>Haloquadratum</taxon>
    </lineage>
</organism>
<name>U1PS82_9EURY</name>
<dbReference type="Proteomes" id="UP000030710">
    <property type="component" value="Unassembled WGS sequence"/>
</dbReference>
<accession>U1PS82</accession>
<gene>
    <name evidence="1" type="ORF">J07HQW2_01680</name>
</gene>
<evidence type="ECO:0000313" key="2">
    <source>
        <dbReference type="Proteomes" id="UP000030710"/>
    </source>
</evidence>
<dbReference type="AlphaFoldDB" id="U1PS82"/>
<evidence type="ECO:0000313" key="1">
    <source>
        <dbReference type="EMBL" id="ERG95231.1"/>
    </source>
</evidence>
<protein>
    <submittedName>
        <fullName evidence="1">Uncharacterized protein</fullName>
    </submittedName>
</protein>